<keyword evidence="2" id="KW-1185">Reference proteome</keyword>
<dbReference type="RefSeq" id="WP_122198884.1">
    <property type="nucleotide sequence ID" value="NZ_JBHSKC010000051.1"/>
</dbReference>
<evidence type="ECO:0000313" key="2">
    <source>
        <dbReference type="Proteomes" id="UP000282674"/>
    </source>
</evidence>
<sequence>MRSAWQLLADGLLIQRLHLHLEEWHGVVREVEELPDIGGVSVAGLARPPAVLPSPEARALLERAGLTFWWSLPQQHGVDGDTSATCLARAVAQVRMRLIPDGTAAPWAEAAVVAVEASAWWVGFFALIRHRGVRPLTLEPNPYPIQAPVLEGAVRAVSYGLATRLLAAALQARDDEPARHSYCEAITASLEVERGIPALLSDLDELRLVDLVTTAAVWRGQFTKYAGGTGAGQVE</sequence>
<dbReference type="AlphaFoldDB" id="A0A3M2LN41"/>
<gene>
    <name evidence="1" type="ORF">EBO15_35675</name>
</gene>
<evidence type="ECO:0000313" key="1">
    <source>
        <dbReference type="EMBL" id="RMI37505.1"/>
    </source>
</evidence>
<dbReference type="EMBL" id="RFFG01000105">
    <property type="protein sequence ID" value="RMI37505.1"/>
    <property type="molecule type" value="Genomic_DNA"/>
</dbReference>
<protein>
    <submittedName>
        <fullName evidence="1">Uncharacterized protein</fullName>
    </submittedName>
</protein>
<accession>A0A3M2LN41</accession>
<name>A0A3M2LN41_9ACTN</name>
<proteinExistence type="predicted"/>
<dbReference type="OrthoDB" id="4186877at2"/>
<organism evidence="1 2">
    <name type="scientific">Actinomadura harenae</name>
    <dbReference type="NCBI Taxonomy" id="2483351"/>
    <lineage>
        <taxon>Bacteria</taxon>
        <taxon>Bacillati</taxon>
        <taxon>Actinomycetota</taxon>
        <taxon>Actinomycetes</taxon>
        <taxon>Streptosporangiales</taxon>
        <taxon>Thermomonosporaceae</taxon>
        <taxon>Actinomadura</taxon>
    </lineage>
</organism>
<reference evidence="1 2" key="1">
    <citation type="submission" date="2018-10" db="EMBL/GenBank/DDBJ databases">
        <title>Isolation from soil.</title>
        <authorList>
            <person name="Hu J."/>
        </authorList>
    </citation>
    <scope>NUCLEOTIDE SEQUENCE [LARGE SCALE GENOMIC DNA]</scope>
    <source>
        <strain evidence="1 2">NEAU-Ht49</strain>
    </source>
</reference>
<comment type="caution">
    <text evidence="1">The sequence shown here is derived from an EMBL/GenBank/DDBJ whole genome shotgun (WGS) entry which is preliminary data.</text>
</comment>
<dbReference type="Proteomes" id="UP000282674">
    <property type="component" value="Unassembled WGS sequence"/>
</dbReference>